<evidence type="ECO:0000313" key="3">
    <source>
        <dbReference type="Proteomes" id="UP000053467"/>
    </source>
</evidence>
<dbReference type="Pfam" id="PF07963">
    <property type="entry name" value="N_methyl"/>
    <property type="match status" value="1"/>
</dbReference>
<gene>
    <name evidence="2" type="ORF">XE03_0443</name>
</gene>
<dbReference type="AlphaFoldDB" id="A0A117M719"/>
<keyword evidence="1" id="KW-0472">Membrane</keyword>
<sequence length="171" mass="20744">MKNRGYTLIEITVVILILGILFSLSIPTFVRIRGLVRQNLMKDGLARMYKYEQLNYLEKGKYYPEDYEDWGYMYITPDNKYYPEDIKIENILFSFPKNTRYFYYVYWYKWGGFDIVSNETNSYIVIYAWASVWDGNDLDGDMEYDFWYVDNYQEEPCPIINDLANDGSWWY</sequence>
<dbReference type="InterPro" id="IPR045584">
    <property type="entry name" value="Pilin-like"/>
</dbReference>
<protein>
    <submittedName>
        <fullName evidence="2">Fimbrial protein</fullName>
    </submittedName>
</protein>
<feature type="transmembrane region" description="Helical" evidence="1">
    <location>
        <begin position="6"/>
        <end position="32"/>
    </location>
</feature>
<dbReference type="Proteomes" id="UP000053467">
    <property type="component" value="Unassembled WGS sequence"/>
</dbReference>
<dbReference type="InterPro" id="IPR012902">
    <property type="entry name" value="N_methyl_site"/>
</dbReference>
<evidence type="ECO:0000313" key="2">
    <source>
        <dbReference type="EMBL" id="KUK87924.1"/>
    </source>
</evidence>
<evidence type="ECO:0000256" key="1">
    <source>
        <dbReference type="SAM" id="Phobius"/>
    </source>
</evidence>
<comment type="caution">
    <text evidence="2">The sequence shown here is derived from an EMBL/GenBank/DDBJ whole genome shotgun (WGS) entry which is preliminary data.</text>
</comment>
<dbReference type="SUPFAM" id="SSF54523">
    <property type="entry name" value="Pili subunits"/>
    <property type="match status" value="1"/>
</dbReference>
<dbReference type="Gene3D" id="3.30.700.10">
    <property type="entry name" value="Glycoprotein, Type 4 Pilin"/>
    <property type="match status" value="1"/>
</dbReference>
<dbReference type="EMBL" id="LGGX01000002">
    <property type="protein sequence ID" value="KUK87924.1"/>
    <property type="molecule type" value="Genomic_DNA"/>
</dbReference>
<proteinExistence type="predicted"/>
<organism evidence="2 3">
    <name type="scientific">candidate division TA06 bacterium 34_109</name>
    <dbReference type="NCBI Taxonomy" id="1635277"/>
    <lineage>
        <taxon>Bacteria</taxon>
        <taxon>Bacteria division TA06</taxon>
    </lineage>
</organism>
<accession>A0A117M719</accession>
<keyword evidence="1" id="KW-0812">Transmembrane</keyword>
<dbReference type="PROSITE" id="PS00409">
    <property type="entry name" value="PROKAR_NTER_METHYL"/>
    <property type="match status" value="1"/>
</dbReference>
<keyword evidence="1" id="KW-1133">Transmembrane helix</keyword>
<name>A0A117M719_UNCT6</name>
<dbReference type="NCBIfam" id="TIGR02532">
    <property type="entry name" value="IV_pilin_GFxxxE"/>
    <property type="match status" value="1"/>
</dbReference>
<reference evidence="3" key="1">
    <citation type="journal article" date="2015" name="MBio">
        <title>Genome-Resolved Metagenomic Analysis Reveals Roles for Candidate Phyla and Other Microbial Community Members in Biogeochemical Transformations in Oil Reservoirs.</title>
        <authorList>
            <person name="Hu P."/>
            <person name="Tom L."/>
            <person name="Singh A."/>
            <person name="Thomas B.C."/>
            <person name="Baker B.J."/>
            <person name="Piceno Y.M."/>
            <person name="Andersen G.L."/>
            <person name="Banfield J.F."/>
        </authorList>
    </citation>
    <scope>NUCLEOTIDE SEQUENCE [LARGE SCALE GENOMIC DNA]</scope>
</reference>